<evidence type="ECO:0000256" key="1">
    <source>
        <dbReference type="SAM" id="Phobius"/>
    </source>
</evidence>
<reference evidence="2 3" key="1">
    <citation type="submission" date="2019-06" db="EMBL/GenBank/DDBJ databases">
        <title>Sequencing the genomes of 1000 actinobacteria strains.</title>
        <authorList>
            <person name="Klenk H.-P."/>
        </authorList>
    </citation>
    <scope>NUCLEOTIDE SEQUENCE [LARGE SCALE GENOMIC DNA]</scope>
    <source>
        <strain evidence="2 3">DSM 43186</strain>
    </source>
</reference>
<name>A0A543IXL3_9ACTN</name>
<keyword evidence="1" id="KW-1133">Transmembrane helix</keyword>
<dbReference type="OrthoDB" id="3432206at2"/>
<feature type="transmembrane region" description="Helical" evidence="1">
    <location>
        <begin position="12"/>
        <end position="33"/>
    </location>
</feature>
<accession>A0A543IXL3</accession>
<evidence type="ECO:0000313" key="3">
    <source>
        <dbReference type="Proteomes" id="UP000319213"/>
    </source>
</evidence>
<protein>
    <submittedName>
        <fullName evidence="2">Uncharacterized protein</fullName>
    </submittedName>
</protein>
<proteinExistence type="predicted"/>
<feature type="transmembrane region" description="Helical" evidence="1">
    <location>
        <begin position="39"/>
        <end position="62"/>
    </location>
</feature>
<dbReference type="RefSeq" id="WP_142259343.1">
    <property type="nucleotide sequence ID" value="NZ_BMPV01000011.1"/>
</dbReference>
<keyword evidence="3" id="KW-1185">Reference proteome</keyword>
<gene>
    <name evidence="2" type="ORF">FHX40_2011</name>
</gene>
<comment type="caution">
    <text evidence="2">The sequence shown here is derived from an EMBL/GenBank/DDBJ whole genome shotgun (WGS) entry which is preliminary data.</text>
</comment>
<keyword evidence="1" id="KW-0472">Membrane</keyword>
<dbReference type="Proteomes" id="UP000319213">
    <property type="component" value="Unassembled WGS sequence"/>
</dbReference>
<keyword evidence="1" id="KW-0812">Transmembrane</keyword>
<sequence length="81" mass="8693">MSEQNQSHAGRLKSWIAVSVIFVGFLIGGYALTAGPNWGLFWIGGIGLCVVGGIMALVFDVYSDVILDKPRSVPTQPVKSR</sequence>
<dbReference type="AlphaFoldDB" id="A0A543IXL3"/>
<dbReference type="EMBL" id="VFPQ01000001">
    <property type="protein sequence ID" value="TQM75306.1"/>
    <property type="molecule type" value="Genomic_DNA"/>
</dbReference>
<dbReference type="NCBIfam" id="NF041681">
    <property type="entry name" value="HGxxPAAW"/>
    <property type="match status" value="1"/>
</dbReference>
<evidence type="ECO:0000313" key="2">
    <source>
        <dbReference type="EMBL" id="TQM75306.1"/>
    </source>
</evidence>
<organism evidence="2 3">
    <name type="scientific">Thermopolyspora flexuosa</name>
    <dbReference type="NCBI Taxonomy" id="103836"/>
    <lineage>
        <taxon>Bacteria</taxon>
        <taxon>Bacillati</taxon>
        <taxon>Actinomycetota</taxon>
        <taxon>Actinomycetes</taxon>
        <taxon>Streptosporangiales</taxon>
        <taxon>Streptosporangiaceae</taxon>
        <taxon>Thermopolyspora</taxon>
    </lineage>
</organism>